<evidence type="ECO:0000256" key="5">
    <source>
        <dbReference type="SAM" id="MobiDB-lite"/>
    </source>
</evidence>
<dbReference type="PROSITE" id="PS51677">
    <property type="entry name" value="NODB"/>
    <property type="match status" value="1"/>
</dbReference>
<name>A0A1I0I8L4_9RHOB</name>
<dbReference type="Gene3D" id="3.20.20.370">
    <property type="entry name" value="Glycoside hydrolase/deacetylase"/>
    <property type="match status" value="1"/>
</dbReference>
<protein>
    <recommendedName>
        <fullName evidence="3">Chitooligosaccharide deacetylase</fullName>
    </recommendedName>
    <alternativeName>
        <fullName evidence="4">Nodulation protein B</fullName>
    </alternativeName>
</protein>
<accession>A0A1I0I8L4</accession>
<dbReference type="SUPFAM" id="SSF88713">
    <property type="entry name" value="Glycoside hydrolase/deacetylase"/>
    <property type="match status" value="1"/>
</dbReference>
<dbReference type="EMBL" id="FOHO01000015">
    <property type="protein sequence ID" value="SET93072.1"/>
    <property type="molecule type" value="Genomic_DNA"/>
</dbReference>
<evidence type="ECO:0000256" key="2">
    <source>
        <dbReference type="ARBA" id="ARBA00010973"/>
    </source>
</evidence>
<dbReference type="PANTHER" id="PTHR47561:SF1">
    <property type="entry name" value="POLYSACCHARIDE DEACETYLASE FAMILY PROTEIN (AFU_ORTHOLOGUE AFUA_6G05030)"/>
    <property type="match status" value="1"/>
</dbReference>
<comment type="similarity">
    <text evidence="2">Belongs to the polysaccharide deacetylase family.</text>
</comment>
<proteinExistence type="inferred from homology"/>
<evidence type="ECO:0000313" key="7">
    <source>
        <dbReference type="EMBL" id="SET93072.1"/>
    </source>
</evidence>
<dbReference type="OrthoDB" id="9784220at2"/>
<dbReference type="PANTHER" id="PTHR47561">
    <property type="entry name" value="POLYSACCHARIDE DEACETYLASE FAMILY PROTEIN (AFU_ORTHOLOGUE AFUA_6G05030)"/>
    <property type="match status" value="1"/>
</dbReference>
<comment type="function">
    <text evidence="1">Is involved in generating a small heat-stable compound (Nod), an acylated oligomer of N-acetylglucosamine, that stimulates mitosis in various plant protoplasts.</text>
</comment>
<evidence type="ECO:0000256" key="3">
    <source>
        <dbReference type="ARBA" id="ARBA00020071"/>
    </source>
</evidence>
<evidence type="ECO:0000259" key="6">
    <source>
        <dbReference type="PROSITE" id="PS51677"/>
    </source>
</evidence>
<gene>
    <name evidence="7" type="ORF">SAMN04489858_1158</name>
</gene>
<sequence>MIWSPAPYPWPEGKRAAACFSVDVDAVSPYLWATRNARPETIAVPEHRMAGMRRGLSRMTDMLARLDLRGSFFVPAVVARENPDLLPGLVERGHEIALHGDWHELVGDISDQQFTDALEGSIQLFVAQTGQRPEGFRSPAWEMTPHMLRELRRLELWDSSLMGEDVPYTIGGVTELPVRWDIDDAIFFKFLGAGDRAPRSHIEIGERWQSEARSARRHGSLFMLTVHDWISGRPARIDMLEDLWRMIAHSDDIWRPTCGELAQHHRGLTDQPDFPLPQLPVHTTKGSPQ</sequence>
<feature type="domain" description="NodB homology" evidence="6">
    <location>
        <begin position="40"/>
        <end position="256"/>
    </location>
</feature>
<feature type="region of interest" description="Disordered" evidence="5">
    <location>
        <begin position="267"/>
        <end position="289"/>
    </location>
</feature>
<dbReference type="InterPro" id="IPR002509">
    <property type="entry name" value="NODB_dom"/>
</dbReference>
<dbReference type="GO" id="GO:0005975">
    <property type="term" value="P:carbohydrate metabolic process"/>
    <property type="evidence" value="ECO:0007669"/>
    <property type="project" value="InterPro"/>
</dbReference>
<evidence type="ECO:0000256" key="4">
    <source>
        <dbReference type="ARBA" id="ARBA00032976"/>
    </source>
</evidence>
<evidence type="ECO:0000313" key="8">
    <source>
        <dbReference type="Proteomes" id="UP000199180"/>
    </source>
</evidence>
<dbReference type="Pfam" id="PF01522">
    <property type="entry name" value="Polysacc_deac_1"/>
    <property type="match status" value="1"/>
</dbReference>
<dbReference type="AlphaFoldDB" id="A0A1I0I8L4"/>
<dbReference type="InterPro" id="IPR011330">
    <property type="entry name" value="Glyco_hydro/deAcase_b/a-brl"/>
</dbReference>
<dbReference type="Proteomes" id="UP000199180">
    <property type="component" value="Unassembled WGS sequence"/>
</dbReference>
<reference evidence="7 8" key="1">
    <citation type="submission" date="2016-10" db="EMBL/GenBank/DDBJ databases">
        <authorList>
            <person name="de Groot N.N."/>
        </authorList>
    </citation>
    <scope>NUCLEOTIDE SEQUENCE [LARGE SCALE GENOMIC DNA]</scope>
    <source>
        <strain evidence="7 8">DSM 17862</strain>
    </source>
</reference>
<dbReference type="RefSeq" id="WP_090737027.1">
    <property type="nucleotide sequence ID" value="NZ_FOHO01000015.1"/>
</dbReference>
<dbReference type="GO" id="GO:0016810">
    <property type="term" value="F:hydrolase activity, acting on carbon-nitrogen (but not peptide) bonds"/>
    <property type="evidence" value="ECO:0007669"/>
    <property type="project" value="InterPro"/>
</dbReference>
<dbReference type="STRING" id="364199.SAMN04489858_1158"/>
<organism evidence="7 8">
    <name type="scientific">Paracoccus homiensis</name>
    <dbReference type="NCBI Taxonomy" id="364199"/>
    <lineage>
        <taxon>Bacteria</taxon>
        <taxon>Pseudomonadati</taxon>
        <taxon>Pseudomonadota</taxon>
        <taxon>Alphaproteobacteria</taxon>
        <taxon>Rhodobacterales</taxon>
        <taxon>Paracoccaceae</taxon>
        <taxon>Paracoccus</taxon>
    </lineage>
</organism>
<evidence type="ECO:0000256" key="1">
    <source>
        <dbReference type="ARBA" id="ARBA00003236"/>
    </source>
</evidence>
<keyword evidence="8" id="KW-1185">Reference proteome</keyword>